<proteinExistence type="predicted"/>
<accession>A0AC35FZR9</accession>
<organism evidence="1 2">
    <name type="scientific">Panagrolaimus sp. PS1159</name>
    <dbReference type="NCBI Taxonomy" id="55785"/>
    <lineage>
        <taxon>Eukaryota</taxon>
        <taxon>Metazoa</taxon>
        <taxon>Ecdysozoa</taxon>
        <taxon>Nematoda</taxon>
        <taxon>Chromadorea</taxon>
        <taxon>Rhabditida</taxon>
        <taxon>Tylenchina</taxon>
        <taxon>Panagrolaimomorpha</taxon>
        <taxon>Panagrolaimoidea</taxon>
        <taxon>Panagrolaimidae</taxon>
        <taxon>Panagrolaimus</taxon>
    </lineage>
</organism>
<evidence type="ECO:0000313" key="1">
    <source>
        <dbReference type="Proteomes" id="UP000887580"/>
    </source>
</evidence>
<dbReference type="WBParaSite" id="PS1159_v2.g22538.t1">
    <property type="protein sequence ID" value="PS1159_v2.g22538.t1"/>
    <property type="gene ID" value="PS1159_v2.g22538"/>
</dbReference>
<dbReference type="Proteomes" id="UP000887580">
    <property type="component" value="Unplaced"/>
</dbReference>
<sequence length="128" mass="13710">MYIFLIGVILLEVFQISNGCTCLCATCKDLPMTDPPYSPGTAKSPGRVTESIDSNGCKTYTVTCDAMGTNYVMIGANQKFIPLSQYGAGTKTARLFCEDDETIEGVDWSGNSVNVTSVYCSYAVPSGK</sequence>
<evidence type="ECO:0000313" key="2">
    <source>
        <dbReference type="WBParaSite" id="PS1159_v2.g22538.t1"/>
    </source>
</evidence>
<reference evidence="2" key="1">
    <citation type="submission" date="2022-11" db="UniProtKB">
        <authorList>
            <consortium name="WormBaseParasite"/>
        </authorList>
    </citation>
    <scope>IDENTIFICATION</scope>
</reference>
<protein>
    <submittedName>
        <fullName evidence="2">C6 domain-containing protein</fullName>
    </submittedName>
</protein>
<name>A0AC35FZR9_9BILA</name>